<sequence>MKDTAAEPQEMGTMPKFVIERTVPGAGRMDEGQLQELAAGSNGVLRQLGEGIQWVHSYVAEDRHFCVYNARDKGMIREHARIGGFPCDNIRQVSAIIDPVTGEAP</sequence>
<protein>
    <recommendedName>
        <fullName evidence="3">DUF4242 domain-containing protein</fullName>
    </recommendedName>
</protein>
<dbReference type="InterPro" id="IPR025336">
    <property type="entry name" value="SCO4226-like"/>
</dbReference>
<dbReference type="Proteomes" id="UP000766570">
    <property type="component" value="Unassembled WGS sequence"/>
</dbReference>
<evidence type="ECO:0000313" key="2">
    <source>
        <dbReference type="Proteomes" id="UP000766570"/>
    </source>
</evidence>
<evidence type="ECO:0008006" key="3">
    <source>
        <dbReference type="Google" id="ProtNLM"/>
    </source>
</evidence>
<evidence type="ECO:0000313" key="1">
    <source>
        <dbReference type="EMBL" id="MBP2376332.1"/>
    </source>
</evidence>
<name>A0ABS4WJF1_9MICC</name>
<accession>A0ABS4WJF1</accession>
<organism evidence="1 2">
    <name type="scientific">Paeniglutamicibacter psychrophenolicus</name>
    <dbReference type="NCBI Taxonomy" id="257454"/>
    <lineage>
        <taxon>Bacteria</taxon>
        <taxon>Bacillati</taxon>
        <taxon>Actinomycetota</taxon>
        <taxon>Actinomycetes</taxon>
        <taxon>Micrococcales</taxon>
        <taxon>Micrococcaceae</taxon>
        <taxon>Paeniglutamicibacter</taxon>
    </lineage>
</organism>
<keyword evidence="2" id="KW-1185">Reference proteome</keyword>
<dbReference type="Pfam" id="PF14026">
    <property type="entry name" value="SCO4226-like"/>
    <property type="match status" value="1"/>
</dbReference>
<gene>
    <name evidence="1" type="ORF">JOF46_004244</name>
</gene>
<proteinExistence type="predicted"/>
<dbReference type="EMBL" id="JAGIOE010000001">
    <property type="protein sequence ID" value="MBP2376332.1"/>
    <property type="molecule type" value="Genomic_DNA"/>
</dbReference>
<dbReference type="RefSeq" id="WP_209911173.1">
    <property type="nucleotide sequence ID" value="NZ_BAAAMI010000012.1"/>
</dbReference>
<comment type="caution">
    <text evidence="1">The sequence shown here is derived from an EMBL/GenBank/DDBJ whole genome shotgun (WGS) entry which is preliminary data.</text>
</comment>
<reference evidence="1 2" key="1">
    <citation type="submission" date="2021-03" db="EMBL/GenBank/DDBJ databases">
        <title>Sequencing the genomes of 1000 actinobacteria strains.</title>
        <authorList>
            <person name="Klenk H.-P."/>
        </authorList>
    </citation>
    <scope>NUCLEOTIDE SEQUENCE [LARGE SCALE GENOMIC DNA]</scope>
    <source>
        <strain evidence="1 2">DSM 15454</strain>
    </source>
</reference>